<reference evidence="2 3" key="1">
    <citation type="journal article" date="2018" name="Mol. Biol. Evol.">
        <title>Broad Genomic Sampling Reveals a Smut Pathogenic Ancestry of the Fungal Clade Ustilaginomycotina.</title>
        <authorList>
            <person name="Kijpornyongpan T."/>
            <person name="Mondo S.J."/>
            <person name="Barry K."/>
            <person name="Sandor L."/>
            <person name="Lee J."/>
            <person name="Lipzen A."/>
            <person name="Pangilinan J."/>
            <person name="LaButti K."/>
            <person name="Hainaut M."/>
            <person name="Henrissat B."/>
            <person name="Grigoriev I.V."/>
            <person name="Spatafora J.W."/>
            <person name="Aime M.C."/>
        </authorList>
    </citation>
    <scope>NUCLEOTIDE SEQUENCE [LARGE SCALE GENOMIC DNA]</scope>
    <source>
        <strain evidence="2 3">MCA 4186</strain>
    </source>
</reference>
<gene>
    <name evidence="2" type="ORF">FA09DRAFT_327083</name>
</gene>
<dbReference type="Proteomes" id="UP000245946">
    <property type="component" value="Unassembled WGS sequence"/>
</dbReference>
<dbReference type="RefSeq" id="XP_025601402.1">
    <property type="nucleotide sequence ID" value="XM_025741267.1"/>
</dbReference>
<evidence type="ECO:0000313" key="2">
    <source>
        <dbReference type="EMBL" id="PWO01124.1"/>
    </source>
</evidence>
<sequence>MRARHHHADRGACEGHLPGCGAHSAMCEHAGSSSSASRLLCDGVRGVACRDLMPPAVGDATADSNAPLRPCPLRPACAAVPSTIAAATRSTRTAAPPYASAAILCPSTSPLSRRLSVSPLDRRDSPEHQVERGLLLDVVVAERAAVLELLAGEDEALLVRRNALLVLDLGLDVVDRVRGLDLERDRLARQSLDEDLHPARPRSVSADAPRNVVIRSDGVLSSLSLPNPVRPLQAPSRGRSLAASSARPSSLLMPFLLDPTCSPVDEVDDNATTPVSPCPFLSRSRRRPAPQRQRAADLRCCDAFAPALHARAAGVPWHVHGRYGVEDECGGVACGAVY</sequence>
<dbReference type="STRING" id="58919.A0A316ZLC5"/>
<name>A0A316ZLC5_9BASI</name>
<feature type="compositionally biased region" description="Low complexity" evidence="1">
    <location>
        <begin position="235"/>
        <end position="245"/>
    </location>
</feature>
<protein>
    <submittedName>
        <fullName evidence="2">Uncharacterized protein</fullName>
    </submittedName>
</protein>
<evidence type="ECO:0000256" key="1">
    <source>
        <dbReference type="SAM" id="MobiDB-lite"/>
    </source>
</evidence>
<accession>A0A316ZLC5</accession>
<dbReference type="GeneID" id="37268811"/>
<proteinExistence type="predicted"/>
<feature type="region of interest" description="Disordered" evidence="1">
    <location>
        <begin position="225"/>
        <end position="245"/>
    </location>
</feature>
<keyword evidence="3" id="KW-1185">Reference proteome</keyword>
<dbReference type="AlphaFoldDB" id="A0A316ZLC5"/>
<evidence type="ECO:0000313" key="3">
    <source>
        <dbReference type="Proteomes" id="UP000245946"/>
    </source>
</evidence>
<dbReference type="EMBL" id="KZ819283">
    <property type="protein sequence ID" value="PWO01124.1"/>
    <property type="molecule type" value="Genomic_DNA"/>
</dbReference>
<organism evidence="2 3">
    <name type="scientific">Tilletiopsis washingtonensis</name>
    <dbReference type="NCBI Taxonomy" id="58919"/>
    <lineage>
        <taxon>Eukaryota</taxon>
        <taxon>Fungi</taxon>
        <taxon>Dikarya</taxon>
        <taxon>Basidiomycota</taxon>
        <taxon>Ustilaginomycotina</taxon>
        <taxon>Exobasidiomycetes</taxon>
        <taxon>Entylomatales</taxon>
        <taxon>Entylomatales incertae sedis</taxon>
        <taxon>Tilletiopsis</taxon>
    </lineage>
</organism>